<comment type="caution">
    <text evidence="1">The sequence shown here is derived from an EMBL/GenBank/DDBJ whole genome shotgun (WGS) entry which is preliminary data.</text>
</comment>
<sequence length="148" mass="16367">MTYIFEVFTSPREGRTLTGVVQYRDPYDSGFSQGPVFGLQLLMEAWREGVGSVSSETAAEFDELFELYFEGQARERGKSPADAFARRTAEIVTHFALDPYDGEPEAGEGSSAFFTLEVSDPRYLAHFALGRLFRTAFTGHLPGLPGHG</sequence>
<dbReference type="RefSeq" id="WP_282538956.1">
    <property type="nucleotide sequence ID" value="NZ_JASCIS010000048.1"/>
</dbReference>
<organism evidence="1 2">
    <name type="scientific">Streptomyces luteolus</name>
    <dbReference type="NCBI Taxonomy" id="3043615"/>
    <lineage>
        <taxon>Bacteria</taxon>
        <taxon>Bacillati</taxon>
        <taxon>Actinomycetota</taxon>
        <taxon>Actinomycetes</taxon>
        <taxon>Kitasatosporales</taxon>
        <taxon>Streptomycetaceae</taxon>
        <taxon>Streptomyces</taxon>
    </lineage>
</organism>
<gene>
    <name evidence="1" type="ORF">QIT00_31945</name>
</gene>
<reference evidence="1 2" key="1">
    <citation type="submission" date="2023-05" db="EMBL/GenBank/DDBJ databases">
        <title>Draft genome sequence of Streptomyces sp. B-S-A12 isolated from a cave soil in Thailand.</title>
        <authorList>
            <person name="Chamroensaksri N."/>
            <person name="Muangham S."/>
        </authorList>
    </citation>
    <scope>NUCLEOTIDE SEQUENCE [LARGE SCALE GENOMIC DNA]</scope>
    <source>
        <strain evidence="1 2">B-S-A12</strain>
    </source>
</reference>
<protein>
    <submittedName>
        <fullName evidence="1">Uncharacterized protein</fullName>
    </submittedName>
</protein>
<evidence type="ECO:0000313" key="1">
    <source>
        <dbReference type="EMBL" id="MDI3423103.1"/>
    </source>
</evidence>
<name>A0ABT6T5F1_9ACTN</name>
<proteinExistence type="predicted"/>
<keyword evidence="2" id="KW-1185">Reference proteome</keyword>
<evidence type="ECO:0000313" key="2">
    <source>
        <dbReference type="Proteomes" id="UP001237105"/>
    </source>
</evidence>
<dbReference type="EMBL" id="JASCIS010000048">
    <property type="protein sequence ID" value="MDI3423103.1"/>
    <property type="molecule type" value="Genomic_DNA"/>
</dbReference>
<dbReference type="Proteomes" id="UP001237105">
    <property type="component" value="Unassembled WGS sequence"/>
</dbReference>
<accession>A0ABT6T5F1</accession>